<organism evidence="1 2">
    <name type="scientific">Stenotrophomonas maltophilia</name>
    <name type="common">Pseudomonas maltophilia</name>
    <name type="synonym">Xanthomonas maltophilia</name>
    <dbReference type="NCBI Taxonomy" id="40324"/>
    <lineage>
        <taxon>Bacteria</taxon>
        <taxon>Pseudomonadati</taxon>
        <taxon>Pseudomonadota</taxon>
        <taxon>Gammaproteobacteria</taxon>
        <taxon>Lysobacterales</taxon>
        <taxon>Lysobacteraceae</taxon>
        <taxon>Stenotrophomonas</taxon>
        <taxon>Stenotrophomonas maltophilia group</taxon>
    </lineage>
</organism>
<gene>
    <name evidence="1" type="ORF">QEK83_002415</name>
</gene>
<evidence type="ECO:0000313" key="1">
    <source>
        <dbReference type="EMBL" id="EKT4441756.1"/>
    </source>
</evidence>
<protein>
    <recommendedName>
        <fullName evidence="3">Terminase</fullName>
    </recommendedName>
</protein>
<comment type="caution">
    <text evidence="1">The sequence shown here is derived from an EMBL/GenBank/DDBJ whole genome shotgun (WGS) entry which is preliminary data.</text>
</comment>
<sequence>MARPSKKTAKLVQAIVERLSEGEPLAQICRDEGMPAARTVREWQQSDPEVSAAIARAREEGFDAIAAECLRIADTPMPGKIEKRELLGVLKHKDEDGKEQSMALPEAELVVTEERTEDMLGHRKLQIETRLKLLAKWDPKRYGDRLAVDHGVQDNLAAQLRAARERATGSKP</sequence>
<evidence type="ECO:0008006" key="3">
    <source>
        <dbReference type="Google" id="ProtNLM"/>
    </source>
</evidence>
<dbReference type="InterPro" id="IPR048683">
    <property type="entry name" value="Sf6_terminase"/>
</dbReference>
<dbReference type="EMBL" id="ABLOMU010000024">
    <property type="protein sequence ID" value="EKT4441756.1"/>
    <property type="molecule type" value="Genomic_DNA"/>
</dbReference>
<dbReference type="Proteomes" id="UP001214521">
    <property type="component" value="Unassembled WGS sequence"/>
</dbReference>
<dbReference type="Gene3D" id="1.10.10.60">
    <property type="entry name" value="Homeodomain-like"/>
    <property type="match status" value="1"/>
</dbReference>
<reference evidence="1" key="1">
    <citation type="submission" date="2022-07" db="EMBL/GenBank/DDBJ databases">
        <authorList>
            <consortium name="Clinical and Environmental Microbiology Branch: Whole genome sequencing antimicrobial resistance pathogens in the healthcare setting"/>
        </authorList>
    </citation>
    <scope>NUCLEOTIDE SEQUENCE</scope>
    <source>
        <strain evidence="1">Stenotrophomonas_maltophilia_2021CK-00905</strain>
    </source>
</reference>
<name>A0AAI9CBQ6_STEMA</name>
<proteinExistence type="predicted"/>
<dbReference type="AlphaFoldDB" id="A0AAI9CBQ6"/>
<accession>A0AAI9CBQ6</accession>
<dbReference type="Pfam" id="PF20901">
    <property type="entry name" value="Sf6_terminase"/>
    <property type="match status" value="1"/>
</dbReference>
<evidence type="ECO:0000313" key="2">
    <source>
        <dbReference type="Proteomes" id="UP001214521"/>
    </source>
</evidence>